<feature type="region of interest" description="Disordered" evidence="1">
    <location>
        <begin position="1"/>
        <end position="28"/>
    </location>
</feature>
<reference evidence="2" key="1">
    <citation type="journal article" date="2020" name="Stud. Mycol.">
        <title>101 Dothideomycetes genomes: a test case for predicting lifestyles and emergence of pathogens.</title>
        <authorList>
            <person name="Haridas S."/>
            <person name="Albert R."/>
            <person name="Binder M."/>
            <person name="Bloem J."/>
            <person name="Labutti K."/>
            <person name="Salamov A."/>
            <person name="Andreopoulos B."/>
            <person name="Baker S."/>
            <person name="Barry K."/>
            <person name="Bills G."/>
            <person name="Bluhm B."/>
            <person name="Cannon C."/>
            <person name="Castanera R."/>
            <person name="Culley D."/>
            <person name="Daum C."/>
            <person name="Ezra D."/>
            <person name="Gonzalez J."/>
            <person name="Henrissat B."/>
            <person name="Kuo A."/>
            <person name="Liang C."/>
            <person name="Lipzen A."/>
            <person name="Lutzoni F."/>
            <person name="Magnuson J."/>
            <person name="Mondo S."/>
            <person name="Nolan M."/>
            <person name="Ohm R."/>
            <person name="Pangilinan J."/>
            <person name="Park H.-J."/>
            <person name="Ramirez L."/>
            <person name="Alfaro M."/>
            <person name="Sun H."/>
            <person name="Tritt A."/>
            <person name="Yoshinaga Y."/>
            <person name="Zwiers L.-H."/>
            <person name="Turgeon B."/>
            <person name="Goodwin S."/>
            <person name="Spatafora J."/>
            <person name="Crous P."/>
            <person name="Grigoriev I."/>
        </authorList>
    </citation>
    <scope>NUCLEOTIDE SEQUENCE</scope>
    <source>
        <strain evidence="2">CBS 122367</strain>
    </source>
</reference>
<accession>A0A6G1INT0</accession>
<sequence length="206" mass="22490">MSSEQETAGFPEDHIEPHCRDGWTETNTRVPKVVGDQLPTGNEGAARALLSRGLAPYNITTSFVLKPKDAGDAIDGWEQTSGRRRCKLSRLPVEAECLRLQLADVQKSQLGVERMSGKSGGLAGSCYANVRSSNWRTDAQPSLSDSDSFFYLPEYSPTIPLLCDYSSVVPARAGAYSPRAMATPRPKDHLDVRSLFPASVAQHNHN</sequence>
<evidence type="ECO:0000313" key="2">
    <source>
        <dbReference type="EMBL" id="KAF2679601.1"/>
    </source>
</evidence>
<name>A0A6G1INT0_9PLEO</name>
<gene>
    <name evidence="2" type="ORF">K458DRAFT_434965</name>
</gene>
<dbReference type="Proteomes" id="UP000799291">
    <property type="component" value="Unassembled WGS sequence"/>
</dbReference>
<evidence type="ECO:0000256" key="1">
    <source>
        <dbReference type="SAM" id="MobiDB-lite"/>
    </source>
</evidence>
<organism evidence="2 3">
    <name type="scientific">Lentithecium fluviatile CBS 122367</name>
    <dbReference type="NCBI Taxonomy" id="1168545"/>
    <lineage>
        <taxon>Eukaryota</taxon>
        <taxon>Fungi</taxon>
        <taxon>Dikarya</taxon>
        <taxon>Ascomycota</taxon>
        <taxon>Pezizomycotina</taxon>
        <taxon>Dothideomycetes</taxon>
        <taxon>Pleosporomycetidae</taxon>
        <taxon>Pleosporales</taxon>
        <taxon>Massarineae</taxon>
        <taxon>Lentitheciaceae</taxon>
        <taxon>Lentithecium</taxon>
    </lineage>
</organism>
<feature type="compositionally biased region" description="Basic and acidic residues" evidence="1">
    <location>
        <begin position="11"/>
        <end position="23"/>
    </location>
</feature>
<keyword evidence="3" id="KW-1185">Reference proteome</keyword>
<dbReference type="AlphaFoldDB" id="A0A6G1INT0"/>
<evidence type="ECO:0000313" key="3">
    <source>
        <dbReference type="Proteomes" id="UP000799291"/>
    </source>
</evidence>
<proteinExistence type="predicted"/>
<dbReference type="EMBL" id="MU005602">
    <property type="protein sequence ID" value="KAF2679601.1"/>
    <property type="molecule type" value="Genomic_DNA"/>
</dbReference>
<protein>
    <submittedName>
        <fullName evidence="2">Uncharacterized protein</fullName>
    </submittedName>
</protein>